<organism evidence="2 3">
    <name type="scientific">Exophiala mesophila</name>
    <name type="common">Black yeast-like fungus</name>
    <dbReference type="NCBI Taxonomy" id="212818"/>
    <lineage>
        <taxon>Eukaryota</taxon>
        <taxon>Fungi</taxon>
        <taxon>Dikarya</taxon>
        <taxon>Ascomycota</taxon>
        <taxon>Pezizomycotina</taxon>
        <taxon>Eurotiomycetes</taxon>
        <taxon>Chaetothyriomycetidae</taxon>
        <taxon>Chaetothyriales</taxon>
        <taxon>Herpotrichiellaceae</taxon>
        <taxon>Exophiala</taxon>
    </lineage>
</organism>
<feature type="region of interest" description="Disordered" evidence="1">
    <location>
        <begin position="582"/>
        <end position="616"/>
    </location>
</feature>
<sequence length="661" mass="74224">MLVQELVLDNETRESQGLYEQHFSSMSKYSRSDVRFPMPVPTTRRRVPSITSVKTLADQHHGAGQSIGSLDPRAPDLSLQDTKQSGPHIDQQHPCSSLRSEAEDERTRPQLSLDDLPLEVQGRILDHIFGDMHSVYAGSTSLRGKSVSSLMRHPRRKAVSDLALVSHAWRGLVQERIYRHIKIKGTRAGLAESEAYFVNHMHLTSYIRHIEFWVPVWGDKAAFDHRTLEPFISANDRRITSYFAQQTNESLISANDLLGFSFKLSAYTATLSEIFSHIACFFPHARVFTLEGGHCKKSNMIRHFPKTLFPRPDQALEKLPNIRTFAMRGAWNVMREYSHWQTIEQALPNVQEWHCGYAKPRPEADMTINDILYKLPNRFRHVNISLDGMYSKDPTTLGSSFSPGQSHLCERIGRVLPRLESLSYTGKICECMWSSALSALRYSKQEPRLKALEIVVKSCCRQRVTDYDAETGETIVHELGGVIADGAGITNLVFIRAFERLVLETVQALPYFPHLDYVRIRFIDLDSPCTLLNPYWLMEKGVVYGIWNEEIVERLAALKPNVQYEELGDGIEYAGWQKGHARNMGSTSSADDTGGDDADESVSRPPTGLGPVIGATSPVNNNMGAGVGVGGGQGSCSLYPKWRPRSIKTSSYRIVADARGT</sequence>
<feature type="region of interest" description="Disordered" evidence="1">
    <location>
        <begin position="57"/>
        <end position="110"/>
    </location>
</feature>
<evidence type="ECO:0000313" key="3">
    <source>
        <dbReference type="Proteomes" id="UP000288859"/>
    </source>
</evidence>
<name>A0A438N8V2_EXOME</name>
<evidence type="ECO:0000256" key="1">
    <source>
        <dbReference type="SAM" id="MobiDB-lite"/>
    </source>
</evidence>
<reference evidence="2 3" key="1">
    <citation type="submission" date="2017-03" db="EMBL/GenBank/DDBJ databases">
        <title>Genomes of endolithic fungi from Antarctica.</title>
        <authorList>
            <person name="Coleine C."/>
            <person name="Masonjones S."/>
            <person name="Stajich J.E."/>
        </authorList>
    </citation>
    <scope>NUCLEOTIDE SEQUENCE [LARGE SCALE GENOMIC DNA]</scope>
    <source>
        <strain evidence="2 3">CCFEE 6314</strain>
    </source>
</reference>
<dbReference type="Proteomes" id="UP000288859">
    <property type="component" value="Unassembled WGS sequence"/>
</dbReference>
<dbReference type="AlphaFoldDB" id="A0A438N8V2"/>
<dbReference type="EMBL" id="NAJM01000013">
    <property type="protein sequence ID" value="RVX72203.1"/>
    <property type="molecule type" value="Genomic_DNA"/>
</dbReference>
<gene>
    <name evidence="2" type="ORF">B0A52_04407</name>
</gene>
<dbReference type="VEuPathDB" id="FungiDB:PV10_02177"/>
<evidence type="ECO:0000313" key="2">
    <source>
        <dbReference type="EMBL" id="RVX72203.1"/>
    </source>
</evidence>
<dbReference type="OrthoDB" id="5281682at2759"/>
<proteinExistence type="predicted"/>
<accession>A0A438N8V2</accession>
<protein>
    <submittedName>
        <fullName evidence="2">Uncharacterized protein</fullName>
    </submittedName>
</protein>
<comment type="caution">
    <text evidence="2">The sequence shown here is derived from an EMBL/GenBank/DDBJ whole genome shotgun (WGS) entry which is preliminary data.</text>
</comment>